<sequence>MTMSQTMTTRHTSASAAGILSARIIRPASRSGLAPLVVLHGISRNAAELAALFAPEAERSGRTVVVPHFRRSLWPLFQRPCRAARPDLALLALLSELRGLDPDLAGRVDLFGHSGRAQLAHRFAMLYPQRVGRLNLAAAGWYCLPDGSMPFPYGLGAAEAPKDAVWQRRHAAPLDRYLSLDVSVFVGTKDVDRDDTLRQTPLLDDIQGPTRLVRAERFVASFTAAAHARRIRPRIDLIHLPDVSHDVVEAIVTAGLAQRVTRAA</sequence>
<evidence type="ECO:0000313" key="2">
    <source>
        <dbReference type="Proteomes" id="UP001589795"/>
    </source>
</evidence>
<gene>
    <name evidence="1" type="ORF">ACFFIZ_02615</name>
</gene>
<reference evidence="1 2" key="1">
    <citation type="submission" date="2024-09" db="EMBL/GenBank/DDBJ databases">
        <authorList>
            <person name="Sun Q."/>
            <person name="Mori K."/>
        </authorList>
    </citation>
    <scope>NUCLEOTIDE SEQUENCE [LARGE SCALE GENOMIC DNA]</scope>
    <source>
        <strain evidence="1 2">CCM 7904</strain>
    </source>
</reference>
<dbReference type="EMBL" id="JBHLWQ010000028">
    <property type="protein sequence ID" value="MFC0199247.1"/>
    <property type="molecule type" value="Genomic_DNA"/>
</dbReference>
<dbReference type="InterPro" id="IPR029058">
    <property type="entry name" value="AB_hydrolase_fold"/>
</dbReference>
<comment type="caution">
    <text evidence="1">The sequence shown here is derived from an EMBL/GenBank/DDBJ whole genome shotgun (WGS) entry which is preliminary data.</text>
</comment>
<dbReference type="Proteomes" id="UP001589795">
    <property type="component" value="Unassembled WGS sequence"/>
</dbReference>
<dbReference type="GO" id="GO:0016787">
    <property type="term" value="F:hydrolase activity"/>
    <property type="evidence" value="ECO:0007669"/>
    <property type="project" value="UniProtKB-KW"/>
</dbReference>
<accession>A0ABV6CET8</accession>
<evidence type="ECO:0000313" key="1">
    <source>
        <dbReference type="EMBL" id="MFC0199247.1"/>
    </source>
</evidence>
<dbReference type="SUPFAM" id="SSF53474">
    <property type="entry name" value="alpha/beta-Hydrolases"/>
    <property type="match status" value="1"/>
</dbReference>
<name>A0ABV6CET8_9RHOB</name>
<organism evidence="1 2">
    <name type="scientific">Paracoccus rhizosphaerae</name>
    <dbReference type="NCBI Taxonomy" id="1133347"/>
    <lineage>
        <taxon>Bacteria</taxon>
        <taxon>Pseudomonadati</taxon>
        <taxon>Pseudomonadota</taxon>
        <taxon>Alphaproteobacteria</taxon>
        <taxon>Rhodobacterales</taxon>
        <taxon>Paracoccaceae</taxon>
        <taxon>Paracoccus</taxon>
    </lineage>
</organism>
<dbReference type="Gene3D" id="3.40.50.1820">
    <property type="entry name" value="alpha/beta hydrolase"/>
    <property type="match status" value="1"/>
</dbReference>
<dbReference type="RefSeq" id="WP_265508023.1">
    <property type="nucleotide sequence ID" value="NZ_JAOTBE010000052.1"/>
</dbReference>
<keyword evidence="1" id="KW-0378">Hydrolase</keyword>
<protein>
    <submittedName>
        <fullName evidence="1">Alpha/beta fold hydrolase</fullName>
    </submittedName>
</protein>
<proteinExistence type="predicted"/>
<keyword evidence="2" id="KW-1185">Reference proteome</keyword>